<dbReference type="InterPro" id="IPR005265">
    <property type="entry name" value="HemJ-like"/>
</dbReference>
<comment type="pathway">
    <text evidence="2 14 15">Porphyrin-containing compound metabolism; protoporphyrin-IX biosynthesis; protoporphyrin-IX from protoporphyrinogen-IX: step 1/1.</text>
</comment>
<keyword evidence="8 14" id="KW-0479">Metal-binding</keyword>
<evidence type="ECO:0000256" key="5">
    <source>
        <dbReference type="ARBA" id="ARBA00022475"/>
    </source>
</evidence>
<dbReference type="PANTHER" id="PTHR40255:SF1">
    <property type="entry name" value="PROTOPORPHYRINOGEN IX OXIDASE"/>
    <property type="match status" value="1"/>
</dbReference>
<comment type="similarity">
    <text evidence="3 14 15">Belongs to the HemJ family.</text>
</comment>
<name>A0ABV7LC02_9HYPH</name>
<comment type="catalytic activity">
    <reaction evidence="13 14 15">
        <text>protoporphyrinogen IX + 3 A = protoporphyrin IX + 3 AH2</text>
        <dbReference type="Rhea" id="RHEA:62000"/>
        <dbReference type="ChEBI" id="CHEBI:13193"/>
        <dbReference type="ChEBI" id="CHEBI:17499"/>
        <dbReference type="ChEBI" id="CHEBI:57306"/>
        <dbReference type="ChEBI" id="CHEBI:57307"/>
    </reaction>
</comment>
<feature type="transmembrane region" description="Helical" evidence="14">
    <location>
        <begin position="51"/>
        <end position="74"/>
    </location>
</feature>
<keyword evidence="11 14" id="KW-0408">Iron</keyword>
<keyword evidence="17" id="KW-1185">Reference proteome</keyword>
<protein>
    <recommendedName>
        <fullName evidence="4 14">Protoporphyrinogen IX oxidase</fullName>
        <shortName evidence="14">PPO</shortName>
        <ecNumber evidence="14 15">1.3.99.-</ecNumber>
    </recommendedName>
</protein>
<dbReference type="Proteomes" id="UP001595536">
    <property type="component" value="Unassembled WGS sequence"/>
</dbReference>
<feature type="transmembrane region" description="Helical" evidence="14">
    <location>
        <begin position="120"/>
        <end position="141"/>
    </location>
</feature>
<evidence type="ECO:0000313" key="16">
    <source>
        <dbReference type="EMBL" id="MFC3265425.1"/>
    </source>
</evidence>
<dbReference type="EMBL" id="JBHRUV010000017">
    <property type="protein sequence ID" value="MFC3265425.1"/>
    <property type="molecule type" value="Genomic_DNA"/>
</dbReference>
<feature type="binding site" description="axial binding residue" evidence="14">
    <location>
        <position position="10"/>
    </location>
    <ligand>
        <name>heme</name>
        <dbReference type="ChEBI" id="CHEBI:30413"/>
    </ligand>
    <ligandPart>
        <name>Fe</name>
        <dbReference type="ChEBI" id="CHEBI:18248"/>
    </ligandPart>
</feature>
<dbReference type="NCBIfam" id="TIGR00701">
    <property type="entry name" value="protoporphyrinogen oxidase HemJ"/>
    <property type="match status" value="1"/>
</dbReference>
<evidence type="ECO:0000256" key="13">
    <source>
        <dbReference type="ARBA" id="ARBA00048390"/>
    </source>
</evidence>
<feature type="transmembrane region" description="Helical" evidence="14">
    <location>
        <begin position="6"/>
        <end position="30"/>
    </location>
</feature>
<evidence type="ECO:0000256" key="12">
    <source>
        <dbReference type="ARBA" id="ARBA00023136"/>
    </source>
</evidence>
<dbReference type="PIRSF" id="PIRSF004638">
    <property type="entry name" value="UCP004638"/>
    <property type="match status" value="1"/>
</dbReference>
<keyword evidence="12 14" id="KW-0472">Membrane</keyword>
<dbReference type="Pfam" id="PF03653">
    <property type="entry name" value="UPF0093"/>
    <property type="match status" value="1"/>
</dbReference>
<comment type="function">
    <text evidence="14 15">Catalyzes the oxidation of protoporphyrinogen IX to protoporphyrin IX.</text>
</comment>
<evidence type="ECO:0000313" key="17">
    <source>
        <dbReference type="Proteomes" id="UP001595536"/>
    </source>
</evidence>
<evidence type="ECO:0000256" key="11">
    <source>
        <dbReference type="ARBA" id="ARBA00023004"/>
    </source>
</evidence>
<dbReference type="RefSeq" id="WP_376831773.1">
    <property type="nucleotide sequence ID" value="NZ_JBHLWR010000006.1"/>
</dbReference>
<keyword evidence="5 14" id="KW-1003">Cell membrane</keyword>
<gene>
    <name evidence="16" type="primary">hemJ</name>
    <name evidence="16" type="ORF">ACFOEX_03475</name>
</gene>
<comment type="subcellular location">
    <subcellularLocation>
        <location evidence="1 14">Cell membrane</location>
        <topology evidence="1 14">Multi-pass membrane protein</topology>
    </subcellularLocation>
</comment>
<evidence type="ECO:0000256" key="1">
    <source>
        <dbReference type="ARBA" id="ARBA00004651"/>
    </source>
</evidence>
<dbReference type="EC" id="1.3.99.-" evidence="14 15"/>
<keyword evidence="6 14" id="KW-0349">Heme</keyword>
<accession>A0ABV7LC02</accession>
<feature type="transmembrane region" description="Helical" evidence="14">
    <location>
        <begin position="80"/>
        <end position="99"/>
    </location>
</feature>
<dbReference type="PANTHER" id="PTHR40255">
    <property type="entry name" value="UPF0093 MEMBRANE PROTEIN SLR1790"/>
    <property type="match status" value="1"/>
</dbReference>
<comment type="caution">
    <text evidence="16">The sequence shown here is derived from an EMBL/GenBank/DDBJ whole genome shotgun (WGS) entry which is preliminary data.</text>
</comment>
<evidence type="ECO:0000256" key="2">
    <source>
        <dbReference type="ARBA" id="ARBA00005073"/>
    </source>
</evidence>
<proteinExistence type="inferred from homology"/>
<evidence type="ECO:0000256" key="15">
    <source>
        <dbReference type="PIRNR" id="PIRNR004638"/>
    </source>
</evidence>
<evidence type="ECO:0000256" key="7">
    <source>
        <dbReference type="ARBA" id="ARBA00022692"/>
    </source>
</evidence>
<evidence type="ECO:0000256" key="8">
    <source>
        <dbReference type="ARBA" id="ARBA00022723"/>
    </source>
</evidence>
<evidence type="ECO:0000256" key="14">
    <source>
        <dbReference type="HAMAP-Rule" id="MF_02239"/>
    </source>
</evidence>
<feature type="binding site" description="axial binding residue" evidence="14">
    <location>
        <position position="85"/>
    </location>
    <ligand>
        <name>heme</name>
        <dbReference type="ChEBI" id="CHEBI:30413"/>
    </ligand>
    <ligandPart>
        <name>Fe</name>
        <dbReference type="ChEBI" id="CHEBI:18248"/>
    </ligandPart>
</feature>
<keyword evidence="7 14" id="KW-0812">Transmembrane</keyword>
<organism evidence="16 17">
    <name type="scientific">Camelimonas abortus</name>
    <dbReference type="NCBI Taxonomy" id="1017184"/>
    <lineage>
        <taxon>Bacteria</taxon>
        <taxon>Pseudomonadati</taxon>
        <taxon>Pseudomonadota</taxon>
        <taxon>Alphaproteobacteria</taxon>
        <taxon>Hyphomicrobiales</taxon>
        <taxon>Chelatococcaceae</taxon>
        <taxon>Camelimonas</taxon>
    </lineage>
</organism>
<comment type="cofactor">
    <cofactor evidence="14 15">
        <name>heme b</name>
        <dbReference type="ChEBI" id="CHEBI:60344"/>
    </cofactor>
    <text evidence="14 15">Binds 1 heme b (iron(II)-protoporphyrin IX) group per subunit.</text>
</comment>
<keyword evidence="10 14" id="KW-0560">Oxidoreductase</keyword>
<dbReference type="HAMAP" id="MF_02239">
    <property type="entry name" value="HemJ"/>
    <property type="match status" value="1"/>
</dbReference>
<comment type="subunit">
    <text evidence="14">Homodimer.</text>
</comment>
<sequence>MAYLWIKVLHIVAVISWMAGMLYLPRLFVYHCDAVKGGEAADKFCVMERRLLRGIMTPAAVVSVLAGLWLAWVGDLWADPWFHAKMLLVAILIGIHVFLWRQVRAFAVGQNRFSDKFYRVINEIPALLMVGIVALVVIRPWG</sequence>
<evidence type="ECO:0000256" key="6">
    <source>
        <dbReference type="ARBA" id="ARBA00022617"/>
    </source>
</evidence>
<evidence type="ECO:0000256" key="10">
    <source>
        <dbReference type="ARBA" id="ARBA00023002"/>
    </source>
</evidence>
<evidence type="ECO:0000256" key="4">
    <source>
        <dbReference type="ARBA" id="ARBA00017504"/>
    </source>
</evidence>
<reference evidence="17" key="1">
    <citation type="journal article" date="2019" name="Int. J. Syst. Evol. Microbiol.">
        <title>The Global Catalogue of Microorganisms (GCM) 10K type strain sequencing project: providing services to taxonomists for standard genome sequencing and annotation.</title>
        <authorList>
            <consortium name="The Broad Institute Genomics Platform"/>
            <consortium name="The Broad Institute Genome Sequencing Center for Infectious Disease"/>
            <person name="Wu L."/>
            <person name="Ma J."/>
        </authorList>
    </citation>
    <scope>NUCLEOTIDE SEQUENCE [LARGE SCALE GENOMIC DNA]</scope>
    <source>
        <strain evidence="17">CCM 7941</strain>
    </source>
</reference>
<keyword evidence="9 14" id="KW-1133">Transmembrane helix</keyword>
<evidence type="ECO:0000256" key="3">
    <source>
        <dbReference type="ARBA" id="ARBA00006501"/>
    </source>
</evidence>
<evidence type="ECO:0000256" key="9">
    <source>
        <dbReference type="ARBA" id="ARBA00022989"/>
    </source>
</evidence>